<dbReference type="PANTHER" id="PTHR10794">
    <property type="entry name" value="ABHYDROLASE DOMAIN-CONTAINING PROTEIN"/>
    <property type="match status" value="1"/>
</dbReference>
<dbReference type="InterPro" id="IPR000073">
    <property type="entry name" value="AB_hydrolase_1"/>
</dbReference>
<protein>
    <submittedName>
        <fullName evidence="3">Alpha/beta fold hydrolase</fullName>
    </submittedName>
</protein>
<accession>A0ABS1WS66</accession>
<dbReference type="InterPro" id="IPR012020">
    <property type="entry name" value="ABHD4"/>
</dbReference>
<comment type="similarity">
    <text evidence="1">Belongs to the AB hydrolase superfamily. AB hydrolase 4 family.</text>
</comment>
<organism evidence="3 4">
    <name type="scientific">Steroidobacter gossypii</name>
    <dbReference type="NCBI Taxonomy" id="2805490"/>
    <lineage>
        <taxon>Bacteria</taxon>
        <taxon>Pseudomonadati</taxon>
        <taxon>Pseudomonadota</taxon>
        <taxon>Gammaproteobacteria</taxon>
        <taxon>Steroidobacterales</taxon>
        <taxon>Steroidobacteraceae</taxon>
        <taxon>Steroidobacter</taxon>
    </lineage>
</organism>
<sequence>MIDSAAVPHSADVARFAPSGWFANAHFQSIVPSLSLRRPFIASRARTMLAVADTQIVDCGDGVRLLGHYSSQAAAGRPPARDLAILLHGWEGSSDSVYVLSLGSHLFDLGCDIFRLNFRDHGPSHHLNEDIFHSCRLDEVVGAVRSIQASLPNKRITVAGFSLGGNFALRVAAKAARAGIELERSVAVCPVLRPHSTMEVLESGWFIYQQYFINKWKRSLRRKQQCFPKRYDFSKILSQTSIRSMTELLVRNFSEFADLDAYLNGYAITGDALAELQVPSHILISLDDPIIPAHDLQYLARSPNLHVTSIPHGGHCGFMDRFSGTSWADRQIAHIMFEQRLAAAPQSVAA</sequence>
<proteinExistence type="inferred from homology"/>
<reference evidence="3 4" key="1">
    <citation type="journal article" date="2021" name="Int. J. Syst. Evol. Microbiol.">
        <title>Steroidobacter gossypii sp. nov., isolated from soil of cotton cropping field.</title>
        <authorList>
            <person name="Huang R."/>
            <person name="Yang S."/>
            <person name="Zhen C."/>
            <person name="Liu W."/>
        </authorList>
    </citation>
    <scope>NUCLEOTIDE SEQUENCE [LARGE SCALE GENOMIC DNA]</scope>
    <source>
        <strain evidence="3 4">S1-65</strain>
    </source>
</reference>
<dbReference type="InterPro" id="IPR050960">
    <property type="entry name" value="AB_hydrolase_4_sf"/>
</dbReference>
<dbReference type="Proteomes" id="UP000661077">
    <property type="component" value="Unassembled WGS sequence"/>
</dbReference>
<evidence type="ECO:0000313" key="4">
    <source>
        <dbReference type="Proteomes" id="UP000661077"/>
    </source>
</evidence>
<dbReference type="Pfam" id="PF00561">
    <property type="entry name" value="Abhydrolase_1"/>
    <property type="match status" value="1"/>
</dbReference>
<keyword evidence="4" id="KW-1185">Reference proteome</keyword>
<gene>
    <name evidence="3" type="ORF">JM946_03695</name>
</gene>
<dbReference type="EMBL" id="JAEVLS010000001">
    <property type="protein sequence ID" value="MBM0103828.1"/>
    <property type="molecule type" value="Genomic_DNA"/>
</dbReference>
<feature type="domain" description="AB hydrolase-1" evidence="2">
    <location>
        <begin position="85"/>
        <end position="321"/>
    </location>
</feature>
<comment type="caution">
    <text evidence="3">The sequence shown here is derived from an EMBL/GenBank/DDBJ whole genome shotgun (WGS) entry which is preliminary data.</text>
</comment>
<evidence type="ECO:0000259" key="2">
    <source>
        <dbReference type="Pfam" id="PF00561"/>
    </source>
</evidence>
<dbReference type="SUPFAM" id="SSF53474">
    <property type="entry name" value="alpha/beta-Hydrolases"/>
    <property type="match status" value="1"/>
</dbReference>
<name>A0ABS1WS66_9GAMM</name>
<dbReference type="InterPro" id="IPR029058">
    <property type="entry name" value="AB_hydrolase_fold"/>
</dbReference>
<evidence type="ECO:0000313" key="3">
    <source>
        <dbReference type="EMBL" id="MBM0103828.1"/>
    </source>
</evidence>
<keyword evidence="3" id="KW-0378">Hydrolase</keyword>
<dbReference type="GO" id="GO:0016787">
    <property type="term" value="F:hydrolase activity"/>
    <property type="evidence" value="ECO:0007669"/>
    <property type="project" value="UniProtKB-KW"/>
</dbReference>
<evidence type="ECO:0000256" key="1">
    <source>
        <dbReference type="ARBA" id="ARBA00010884"/>
    </source>
</evidence>
<dbReference type="RefSeq" id="WP_203165782.1">
    <property type="nucleotide sequence ID" value="NZ_JAEVLS010000001.1"/>
</dbReference>
<dbReference type="Gene3D" id="3.40.50.1820">
    <property type="entry name" value="alpha/beta hydrolase"/>
    <property type="match status" value="1"/>
</dbReference>
<dbReference type="PANTHER" id="PTHR10794:SF63">
    <property type="entry name" value="ALPHA_BETA HYDROLASE 1, ISOFORM A"/>
    <property type="match status" value="1"/>
</dbReference>
<dbReference type="PIRSF" id="PIRSF005211">
    <property type="entry name" value="Ab_hydro_YheT"/>
    <property type="match status" value="1"/>
</dbReference>